<dbReference type="EMBL" id="JAIVGD010000028">
    <property type="protein sequence ID" value="KAH0738097.1"/>
    <property type="molecule type" value="Genomic_DNA"/>
</dbReference>
<accession>A0ABQ7TTR0</accession>
<evidence type="ECO:0000313" key="2">
    <source>
        <dbReference type="EMBL" id="KAH0738097.1"/>
    </source>
</evidence>
<protein>
    <submittedName>
        <fullName evidence="2">Uncharacterized protein</fullName>
    </submittedName>
</protein>
<feature type="region of interest" description="Disordered" evidence="1">
    <location>
        <begin position="1"/>
        <end position="38"/>
    </location>
</feature>
<comment type="caution">
    <text evidence="2">The sequence shown here is derived from an EMBL/GenBank/DDBJ whole genome shotgun (WGS) entry which is preliminary data.</text>
</comment>
<feature type="compositionally biased region" description="Low complexity" evidence="1">
    <location>
        <begin position="20"/>
        <end position="38"/>
    </location>
</feature>
<organism evidence="2 3">
    <name type="scientific">Solanum tuberosum</name>
    <name type="common">Potato</name>
    <dbReference type="NCBI Taxonomy" id="4113"/>
    <lineage>
        <taxon>Eukaryota</taxon>
        <taxon>Viridiplantae</taxon>
        <taxon>Streptophyta</taxon>
        <taxon>Embryophyta</taxon>
        <taxon>Tracheophyta</taxon>
        <taxon>Spermatophyta</taxon>
        <taxon>Magnoliopsida</taxon>
        <taxon>eudicotyledons</taxon>
        <taxon>Gunneridae</taxon>
        <taxon>Pentapetalae</taxon>
        <taxon>asterids</taxon>
        <taxon>lamiids</taxon>
        <taxon>Solanales</taxon>
        <taxon>Solanaceae</taxon>
        <taxon>Solanoideae</taxon>
        <taxon>Solaneae</taxon>
        <taxon>Solanum</taxon>
    </lineage>
</organism>
<feature type="compositionally biased region" description="Polar residues" evidence="1">
    <location>
        <begin position="1"/>
        <end position="19"/>
    </location>
</feature>
<sequence>MTRTRSMASMKSSDHNSSGSITVNILSSSNSSDDSLVFSSPSFKQKVSSVKNKKDQKKPCSSAFGFLSPEDMQRFWGVEKKNMYDDFKSRPIVPGKVFNLRQLGDSHCPPDDFEVSLEGAKIVVDEPDADLSDFCPLSICFATTLLPTKGFLSSISTRVSTTLLLQDIDELKICLLAVEHGLDTLQDVVENVFCIQKDTSTNVGKLRIAMTGIKQEGIFMVNRLIKQVDSLKGGVRSSNNDLAVSV</sequence>
<reference evidence="2 3" key="1">
    <citation type="journal article" date="2021" name="bioRxiv">
        <title>Chromosome-scale and haplotype-resolved genome assembly of a tetraploid potato cultivar.</title>
        <authorList>
            <person name="Sun H."/>
            <person name="Jiao W.-B."/>
            <person name="Krause K."/>
            <person name="Campoy J.A."/>
            <person name="Goel M."/>
            <person name="Folz-Donahue K."/>
            <person name="Kukat C."/>
            <person name="Huettel B."/>
            <person name="Schneeberger K."/>
        </authorList>
    </citation>
    <scope>NUCLEOTIDE SEQUENCE [LARGE SCALE GENOMIC DNA]</scope>
    <source>
        <strain evidence="2">SolTubOtavaFocal</strain>
        <tissue evidence="2">Leaves</tissue>
    </source>
</reference>
<gene>
    <name evidence="2" type="ORF">KY290_036802</name>
</gene>
<keyword evidence="3" id="KW-1185">Reference proteome</keyword>
<evidence type="ECO:0000256" key="1">
    <source>
        <dbReference type="SAM" id="MobiDB-lite"/>
    </source>
</evidence>
<dbReference type="Proteomes" id="UP000826656">
    <property type="component" value="Unassembled WGS sequence"/>
</dbReference>
<proteinExistence type="predicted"/>
<name>A0ABQ7TTR0_SOLTU</name>
<evidence type="ECO:0000313" key="3">
    <source>
        <dbReference type="Proteomes" id="UP000826656"/>
    </source>
</evidence>